<dbReference type="InterPro" id="IPR006564">
    <property type="entry name" value="Znf_PMZ"/>
</dbReference>
<dbReference type="GO" id="GO:0008270">
    <property type="term" value="F:zinc ion binding"/>
    <property type="evidence" value="ECO:0007669"/>
    <property type="project" value="UniProtKB-UniRule"/>
</dbReference>
<evidence type="ECO:0000256" key="2">
    <source>
        <dbReference type="ARBA" id="ARBA00022723"/>
    </source>
</evidence>
<gene>
    <name evidence="9" type="ORF">PVAP13_2NG336051</name>
</gene>
<evidence type="ECO:0000256" key="1">
    <source>
        <dbReference type="ARBA" id="ARBA00005889"/>
    </source>
</evidence>
<protein>
    <recommendedName>
        <fullName evidence="6">Protein FAR1-RELATED SEQUENCE</fullName>
    </recommendedName>
</protein>
<comment type="similarity">
    <text evidence="1 6">Belongs to the FHY3/FAR1 family.</text>
</comment>
<evidence type="ECO:0000256" key="6">
    <source>
        <dbReference type="RuleBase" id="RU367018"/>
    </source>
</evidence>
<dbReference type="PANTHER" id="PTHR31669">
    <property type="entry name" value="PROTEIN FAR1-RELATED SEQUENCE 10-RELATED"/>
    <property type="match status" value="1"/>
</dbReference>
<proteinExistence type="inferred from homology"/>
<name>A0A8T0VL23_PANVG</name>
<keyword evidence="2 6" id="KW-0479">Metal-binding</keyword>
<evidence type="ECO:0000256" key="4">
    <source>
        <dbReference type="ARBA" id="ARBA00022833"/>
    </source>
</evidence>
<evidence type="ECO:0000256" key="5">
    <source>
        <dbReference type="PROSITE-ProRule" id="PRU00325"/>
    </source>
</evidence>
<dbReference type="InterPro" id="IPR031052">
    <property type="entry name" value="FHY3/FAR1"/>
</dbReference>
<evidence type="ECO:0000256" key="7">
    <source>
        <dbReference type="SAM" id="Coils"/>
    </source>
</evidence>
<dbReference type="SMART" id="SM00575">
    <property type="entry name" value="ZnF_PMZ"/>
    <property type="match status" value="1"/>
</dbReference>
<sequence length="197" mass="22461">MYKEFEEEFKEQLLFSCNLLHTDGSILTYMVTHMYSNYGATAVFNKEDITITCACRKYESIGILCKHALKVFNVNDVFILPSQYILNRWTKYAKRGFYIEKQESEKESLNTRAARISRKATSLALKCSLSKELLDDLENAIDKLDLEADNSISKMQEKNDEVPLVSASCATDTFNGKISFRIPKVVKGPKNKRGTIS</sequence>
<reference evidence="9" key="1">
    <citation type="submission" date="2020-05" db="EMBL/GenBank/DDBJ databases">
        <title>WGS assembly of Panicum virgatum.</title>
        <authorList>
            <person name="Lovell J.T."/>
            <person name="Jenkins J."/>
            <person name="Shu S."/>
            <person name="Juenger T.E."/>
            <person name="Schmutz J."/>
        </authorList>
    </citation>
    <scope>NUCLEOTIDE SEQUENCE</scope>
    <source>
        <strain evidence="9">AP13</strain>
    </source>
</reference>
<dbReference type="Pfam" id="PF04434">
    <property type="entry name" value="SWIM"/>
    <property type="match status" value="1"/>
</dbReference>
<dbReference type="PANTHER" id="PTHR31669:SF305">
    <property type="entry name" value="PROTEIN FAR1-RELATED SEQUENCE"/>
    <property type="match status" value="1"/>
</dbReference>
<feature type="domain" description="SWIM-type" evidence="8">
    <location>
        <begin position="38"/>
        <end position="76"/>
    </location>
</feature>
<dbReference type="AlphaFoldDB" id="A0A8T0VL23"/>
<dbReference type="EMBL" id="CM029040">
    <property type="protein sequence ID" value="KAG2635117.1"/>
    <property type="molecule type" value="Genomic_DNA"/>
</dbReference>
<keyword evidence="10" id="KW-1185">Reference proteome</keyword>
<dbReference type="GO" id="GO:0006355">
    <property type="term" value="P:regulation of DNA-templated transcription"/>
    <property type="evidence" value="ECO:0007669"/>
    <property type="project" value="UniProtKB-UniRule"/>
</dbReference>
<accession>A0A8T0VL23</accession>
<organism evidence="9 10">
    <name type="scientific">Panicum virgatum</name>
    <name type="common">Blackwell switchgrass</name>
    <dbReference type="NCBI Taxonomy" id="38727"/>
    <lineage>
        <taxon>Eukaryota</taxon>
        <taxon>Viridiplantae</taxon>
        <taxon>Streptophyta</taxon>
        <taxon>Embryophyta</taxon>
        <taxon>Tracheophyta</taxon>
        <taxon>Spermatophyta</taxon>
        <taxon>Magnoliopsida</taxon>
        <taxon>Liliopsida</taxon>
        <taxon>Poales</taxon>
        <taxon>Poaceae</taxon>
        <taxon>PACMAD clade</taxon>
        <taxon>Panicoideae</taxon>
        <taxon>Panicodae</taxon>
        <taxon>Paniceae</taxon>
        <taxon>Panicinae</taxon>
        <taxon>Panicum</taxon>
        <taxon>Panicum sect. Hiantes</taxon>
    </lineage>
</organism>
<comment type="subcellular location">
    <subcellularLocation>
        <location evidence="6">Nucleus</location>
    </subcellularLocation>
</comment>
<keyword evidence="4 6" id="KW-0862">Zinc</keyword>
<evidence type="ECO:0000259" key="8">
    <source>
        <dbReference type="PROSITE" id="PS50966"/>
    </source>
</evidence>
<evidence type="ECO:0000313" key="10">
    <source>
        <dbReference type="Proteomes" id="UP000823388"/>
    </source>
</evidence>
<comment type="caution">
    <text evidence="9">The sequence shown here is derived from an EMBL/GenBank/DDBJ whole genome shotgun (WGS) entry which is preliminary data.</text>
</comment>
<evidence type="ECO:0000256" key="3">
    <source>
        <dbReference type="ARBA" id="ARBA00022771"/>
    </source>
</evidence>
<evidence type="ECO:0000313" key="9">
    <source>
        <dbReference type="EMBL" id="KAG2635117.1"/>
    </source>
</evidence>
<comment type="function">
    <text evidence="6">Putative transcription activator involved in regulating light control of development.</text>
</comment>
<dbReference type="Proteomes" id="UP000823388">
    <property type="component" value="Chromosome 2N"/>
</dbReference>
<keyword evidence="7" id="KW-0175">Coiled coil</keyword>
<dbReference type="InterPro" id="IPR007527">
    <property type="entry name" value="Znf_SWIM"/>
</dbReference>
<keyword evidence="6" id="KW-0539">Nucleus</keyword>
<feature type="coiled-coil region" evidence="7">
    <location>
        <begin position="99"/>
        <end position="161"/>
    </location>
</feature>
<dbReference type="GO" id="GO:0005634">
    <property type="term" value="C:nucleus"/>
    <property type="evidence" value="ECO:0007669"/>
    <property type="project" value="UniProtKB-SubCell"/>
</dbReference>
<keyword evidence="3 5" id="KW-0863">Zinc-finger</keyword>
<dbReference type="PROSITE" id="PS50966">
    <property type="entry name" value="ZF_SWIM"/>
    <property type="match status" value="1"/>
</dbReference>